<dbReference type="Gene3D" id="1.50.10.20">
    <property type="match status" value="1"/>
</dbReference>
<feature type="domain" description="Protein kinase" evidence="2">
    <location>
        <begin position="235"/>
        <end position="499"/>
    </location>
</feature>
<accession>A0ABW0CKQ2</accession>
<dbReference type="InterPro" id="IPR007822">
    <property type="entry name" value="LANC-like"/>
</dbReference>
<dbReference type="InterPro" id="IPR000719">
    <property type="entry name" value="Prot_kinase_dom"/>
</dbReference>
<keyword evidence="4" id="KW-1185">Reference proteome</keyword>
<dbReference type="CDD" id="cd04791">
    <property type="entry name" value="LanC_SerThrkinase"/>
    <property type="match status" value="1"/>
</dbReference>
<proteinExistence type="predicted"/>
<evidence type="ECO:0000259" key="2">
    <source>
        <dbReference type="PROSITE" id="PS50011"/>
    </source>
</evidence>
<sequence>MDKRYEVYALADRHFYETPDRLSAEGQGAAPLYETARRTAPEGWKAARIGDWLTLAPLDPDGTPLPDRAQGWKIHVSATLANAERIARIVWDYCVPRGIAFKFVPGPHLLHLRNAKYAGRDSSGKFVTVYPADDEQLHTVLRELGRLLEGFEGPYVLTDLRWGDGPLYVRYGAFARLFVVDEHGSLVPAVRDGEGKLVPDRRTPSFQVPEWVTLPSFLAPHLAARNTTTVGELPYRIEKALHFSNGGGVYVGTDARDGRKVVLKEGRPHAGLAADGADAVARLEREKDALEQLAGTGAVPEVRDWFLLGDHRFLVMDFVPGRTLNSFFAERHPLIGPDPDPRAVADYTAWALRVHRAVERAVEAVHARGIVFNDLHVFNIMVAPDEESVSLLDFEAAAPVGENGRQIVAHPGFLAPPDRRGADVDRYALACLRLAMFLPVTSLFVVDRDKAAHLSEVIAGQFPDVPRRFLDEAVAEITRDVRHGPGRAGAAPPVAASYVEPGDWPYSRDSMVKALLASATPEREDRLFPGDIGQFSDGGGLGLAHGAAGVLYALGASGAERYEEGERWLLDRTDPPPVGTPLGLYDGLAGVAHVLGLLGHRQRALDLVDTVLRERWQRLSSDLRGGLAGLGLVLDDLAHTTGEPELRERAAEAADILVRRLTAPVPDGPRPRAGLLRGASGPALFLLRRYERTGERELLDAAGEALRRDLACCVEHKGGSLEVDEGRRTMPYLGDGSAGVGMVLDDYLAHADDDTGVLQRARAGILTAATSRFYAQPGLFQGRAGMILHLSRTTTPGASADRLAAQIAGLGWYAMSYQGQLAFPGHQMMRLSMDLGTGTAGCLLALRAALGTDEAGAAPAHLPFLPPPTRHPERGSAI</sequence>
<evidence type="ECO:0000313" key="4">
    <source>
        <dbReference type="Proteomes" id="UP001596263"/>
    </source>
</evidence>
<dbReference type="InterPro" id="IPR011009">
    <property type="entry name" value="Kinase-like_dom_sf"/>
</dbReference>
<dbReference type="SUPFAM" id="SSF56112">
    <property type="entry name" value="Protein kinase-like (PK-like)"/>
    <property type="match status" value="1"/>
</dbReference>
<dbReference type="Pfam" id="PF00069">
    <property type="entry name" value="Pkinase"/>
    <property type="match status" value="1"/>
</dbReference>
<dbReference type="Pfam" id="PF25816">
    <property type="entry name" value="RamC_N"/>
    <property type="match status" value="1"/>
</dbReference>
<name>A0ABW0CKQ2_STRCD</name>
<dbReference type="RefSeq" id="WP_380855350.1">
    <property type="nucleotide sequence ID" value="NZ_JBHSKM010000013.1"/>
</dbReference>
<feature type="region of interest" description="Disordered" evidence="1">
    <location>
        <begin position="859"/>
        <end position="878"/>
    </location>
</feature>
<dbReference type="SMART" id="SM00220">
    <property type="entry name" value="S_TKc"/>
    <property type="match status" value="1"/>
</dbReference>
<dbReference type="Proteomes" id="UP001596263">
    <property type="component" value="Unassembled WGS sequence"/>
</dbReference>
<dbReference type="SMART" id="SM01260">
    <property type="entry name" value="LANC_like"/>
    <property type="match status" value="1"/>
</dbReference>
<dbReference type="Gene3D" id="1.10.510.10">
    <property type="entry name" value="Transferase(Phosphotransferase) domain 1"/>
    <property type="match status" value="1"/>
</dbReference>
<evidence type="ECO:0000256" key="1">
    <source>
        <dbReference type="SAM" id="MobiDB-lite"/>
    </source>
</evidence>
<organism evidence="3 4">
    <name type="scientific">Streptomyces coerulescens</name>
    <dbReference type="NCBI Taxonomy" id="29304"/>
    <lineage>
        <taxon>Bacteria</taxon>
        <taxon>Bacillati</taxon>
        <taxon>Actinomycetota</taxon>
        <taxon>Actinomycetes</taxon>
        <taxon>Kitasatosporales</taxon>
        <taxon>Streptomycetaceae</taxon>
        <taxon>Streptomyces</taxon>
    </lineage>
</organism>
<dbReference type="PROSITE" id="PS50011">
    <property type="entry name" value="PROTEIN_KINASE_DOM"/>
    <property type="match status" value="1"/>
</dbReference>
<evidence type="ECO:0000313" key="3">
    <source>
        <dbReference type="EMBL" id="MFC5216406.1"/>
    </source>
</evidence>
<protein>
    <submittedName>
        <fullName evidence="3">Class III lanthionine synthetase LanKC</fullName>
    </submittedName>
</protein>
<dbReference type="InterPro" id="IPR053524">
    <property type="entry name" value="Aerial_hyphae_peptide-synth"/>
</dbReference>
<reference evidence="4" key="1">
    <citation type="journal article" date="2019" name="Int. J. Syst. Evol. Microbiol.">
        <title>The Global Catalogue of Microorganisms (GCM) 10K type strain sequencing project: providing services to taxonomists for standard genome sequencing and annotation.</title>
        <authorList>
            <consortium name="The Broad Institute Genomics Platform"/>
            <consortium name="The Broad Institute Genome Sequencing Center for Infectious Disease"/>
            <person name="Wu L."/>
            <person name="Ma J."/>
        </authorList>
    </citation>
    <scope>NUCLEOTIDE SEQUENCE [LARGE SCALE GENOMIC DNA]</scope>
    <source>
        <strain evidence="4">KCTC 42586</strain>
    </source>
</reference>
<dbReference type="InterPro" id="IPR057929">
    <property type="entry name" value="RamC_N"/>
</dbReference>
<dbReference type="SUPFAM" id="SSF158745">
    <property type="entry name" value="LanC-like"/>
    <property type="match status" value="1"/>
</dbReference>
<dbReference type="EMBL" id="JBHSKM010000013">
    <property type="protein sequence ID" value="MFC5216406.1"/>
    <property type="molecule type" value="Genomic_DNA"/>
</dbReference>
<comment type="caution">
    <text evidence="3">The sequence shown here is derived from an EMBL/GenBank/DDBJ whole genome shotgun (WGS) entry which is preliminary data.</text>
</comment>
<gene>
    <name evidence="3" type="primary">lanKC</name>
    <name evidence="3" type="ORF">ACFPQ9_21425</name>
</gene>
<dbReference type="InterPro" id="IPR058053">
    <property type="entry name" value="RamC_C"/>
</dbReference>
<dbReference type="NCBIfam" id="NF038151">
    <property type="entry name" value="lanthi_synth_III"/>
    <property type="match status" value="1"/>
</dbReference>